<dbReference type="OrthoDB" id="10256829at2759"/>
<dbReference type="Gene3D" id="3.40.50.410">
    <property type="entry name" value="von Willebrand factor, type A domain"/>
    <property type="match status" value="1"/>
</dbReference>
<feature type="domain" description="VWFA" evidence="2">
    <location>
        <begin position="38"/>
        <end position="223"/>
    </location>
</feature>
<dbReference type="Pfam" id="PF00092">
    <property type="entry name" value="VWA"/>
    <property type="match status" value="1"/>
</dbReference>
<dbReference type="GeneID" id="116308919"/>
<accession>A0A6P8J6A8</accession>
<dbReference type="Proteomes" id="UP000515163">
    <property type="component" value="Unplaced"/>
</dbReference>
<feature type="signal peptide" evidence="1">
    <location>
        <begin position="1"/>
        <end position="20"/>
    </location>
</feature>
<feature type="chain" id="PRO_5044653293" evidence="1">
    <location>
        <begin position="21"/>
        <end position="231"/>
    </location>
</feature>
<protein>
    <submittedName>
        <fullName evidence="4 5">Collagen alpha-1(VI) chain-like</fullName>
    </submittedName>
</protein>
<reference evidence="4 5" key="1">
    <citation type="submission" date="2025-04" db="UniProtKB">
        <authorList>
            <consortium name="RefSeq"/>
        </authorList>
    </citation>
    <scope>IDENTIFICATION</scope>
    <source>
        <tissue evidence="4 5">Tentacle</tissue>
    </source>
</reference>
<dbReference type="InterPro" id="IPR050525">
    <property type="entry name" value="ECM_Assembly_Org"/>
</dbReference>
<evidence type="ECO:0000313" key="4">
    <source>
        <dbReference type="RefSeq" id="XP_031575299.1"/>
    </source>
</evidence>
<sequence length="231" mass="26041">MFFRIAVLVLVWGHLETGEGRSITDGDKKQVTCNKQIDLGITLDASASIGEENFKKYKRFSKELLSRFAISLSRTHVALSYFSMYHHIVATFNKSHTLEEANSIIDDMVYENSASKLSNAIVELHFAVFAGKCSGVRPKGSGSKMVSLFVTDGFSTSGYELTNSRAKDFHNYGIEAFAVYPNGKVHENILRSIASRPIAKHLFRLEEKQEKRRSLIDKIVRQICFGSYSKR</sequence>
<organism evidence="3 4">
    <name type="scientific">Actinia tenebrosa</name>
    <name type="common">Australian red waratah sea anemone</name>
    <dbReference type="NCBI Taxonomy" id="6105"/>
    <lineage>
        <taxon>Eukaryota</taxon>
        <taxon>Metazoa</taxon>
        <taxon>Cnidaria</taxon>
        <taxon>Anthozoa</taxon>
        <taxon>Hexacorallia</taxon>
        <taxon>Actiniaria</taxon>
        <taxon>Actiniidae</taxon>
        <taxon>Actinia</taxon>
    </lineage>
</organism>
<proteinExistence type="predicted"/>
<dbReference type="PANTHER" id="PTHR24020">
    <property type="entry name" value="COLLAGEN ALPHA"/>
    <property type="match status" value="1"/>
</dbReference>
<evidence type="ECO:0000259" key="2">
    <source>
        <dbReference type="PROSITE" id="PS50234"/>
    </source>
</evidence>
<dbReference type="InterPro" id="IPR002035">
    <property type="entry name" value="VWF_A"/>
</dbReference>
<dbReference type="SUPFAM" id="SSF53300">
    <property type="entry name" value="vWA-like"/>
    <property type="match status" value="1"/>
</dbReference>
<dbReference type="RefSeq" id="XP_031575300.1">
    <property type="nucleotide sequence ID" value="XM_031719440.1"/>
</dbReference>
<dbReference type="AlphaFoldDB" id="A0A6P8J6A8"/>
<gene>
    <name evidence="4 5" type="primary">LOC116308919</name>
</gene>
<name>A0A6P8J6A8_ACTTE</name>
<evidence type="ECO:0000313" key="3">
    <source>
        <dbReference type="Proteomes" id="UP000515163"/>
    </source>
</evidence>
<dbReference type="PROSITE" id="PS50234">
    <property type="entry name" value="VWFA"/>
    <property type="match status" value="1"/>
</dbReference>
<dbReference type="KEGG" id="aten:116308919"/>
<evidence type="ECO:0000256" key="1">
    <source>
        <dbReference type="SAM" id="SignalP"/>
    </source>
</evidence>
<keyword evidence="1" id="KW-0732">Signal</keyword>
<dbReference type="CDD" id="cd01450">
    <property type="entry name" value="vWFA_subfamily_ECM"/>
    <property type="match status" value="1"/>
</dbReference>
<keyword evidence="3" id="KW-1185">Reference proteome</keyword>
<evidence type="ECO:0000313" key="5">
    <source>
        <dbReference type="RefSeq" id="XP_031575300.1"/>
    </source>
</evidence>
<dbReference type="RefSeq" id="XP_031575299.1">
    <property type="nucleotide sequence ID" value="XM_031719439.1"/>
</dbReference>
<dbReference type="InterPro" id="IPR036465">
    <property type="entry name" value="vWFA_dom_sf"/>
</dbReference>
<dbReference type="SMART" id="SM00327">
    <property type="entry name" value="VWA"/>
    <property type="match status" value="1"/>
</dbReference>